<name>A0A915IGT9_ROMCU</name>
<protein>
    <submittedName>
        <fullName evidence="2">Uncharacterized protein</fullName>
    </submittedName>
</protein>
<keyword evidence="1" id="KW-1185">Reference proteome</keyword>
<proteinExistence type="predicted"/>
<dbReference type="Proteomes" id="UP000887565">
    <property type="component" value="Unplaced"/>
</dbReference>
<reference evidence="2" key="1">
    <citation type="submission" date="2022-11" db="UniProtKB">
        <authorList>
            <consortium name="WormBaseParasite"/>
        </authorList>
    </citation>
    <scope>IDENTIFICATION</scope>
</reference>
<evidence type="ECO:0000313" key="2">
    <source>
        <dbReference type="WBParaSite" id="nRc.2.0.1.t13088-RA"/>
    </source>
</evidence>
<organism evidence="1 2">
    <name type="scientific">Romanomermis culicivorax</name>
    <name type="common">Nematode worm</name>
    <dbReference type="NCBI Taxonomy" id="13658"/>
    <lineage>
        <taxon>Eukaryota</taxon>
        <taxon>Metazoa</taxon>
        <taxon>Ecdysozoa</taxon>
        <taxon>Nematoda</taxon>
        <taxon>Enoplea</taxon>
        <taxon>Dorylaimia</taxon>
        <taxon>Mermithida</taxon>
        <taxon>Mermithoidea</taxon>
        <taxon>Mermithidae</taxon>
        <taxon>Romanomermis</taxon>
    </lineage>
</organism>
<dbReference type="AlphaFoldDB" id="A0A915IGT9"/>
<dbReference type="WBParaSite" id="nRc.2.0.1.t13088-RA">
    <property type="protein sequence ID" value="nRc.2.0.1.t13088-RA"/>
    <property type="gene ID" value="nRc.2.0.1.g13088"/>
</dbReference>
<sequence length="130" mass="15176">MVGHLAAISIRQKEILSTQFKIVSDHLDATTESRKAYVQQLDDQKKDPSMYCGWLFCLQLGQNRNVNYDMLQKYFDTTDYQCMETNMDSIYQTILAENLLDIVKPGFKNEFLAKTYLNWFVTNPEVCDKP</sequence>
<evidence type="ECO:0000313" key="1">
    <source>
        <dbReference type="Proteomes" id="UP000887565"/>
    </source>
</evidence>
<accession>A0A915IGT9</accession>